<dbReference type="OrthoDB" id="10690295at2759"/>
<feature type="region of interest" description="Disordered" evidence="2">
    <location>
        <begin position="154"/>
        <end position="246"/>
    </location>
</feature>
<feature type="compositionally biased region" description="Low complexity" evidence="2">
    <location>
        <begin position="386"/>
        <end position="399"/>
    </location>
</feature>
<gene>
    <name evidence="3" type="ORF">COCSUDRAFT_60509</name>
</gene>
<feature type="region of interest" description="Disordered" evidence="2">
    <location>
        <begin position="339"/>
        <end position="433"/>
    </location>
</feature>
<feature type="compositionally biased region" description="Pro residues" evidence="2">
    <location>
        <begin position="154"/>
        <end position="173"/>
    </location>
</feature>
<name>I0YIB6_COCSC</name>
<sequence>MGTTMMDKLAGLAGELTEADEQQHNAPRRGHRPVADKRKAAYPNGLAGAGGSADAAEGSESSEDAPRPPKRTCRTARKTVRPRPSESANPSAGNMRTAKNEAMRPASRPVQPQEPPAAPAAQLAAAAAPPAQPQPVEAPPVALIAHPAEFAAPAPPVAAAPPARVIPPPPRPGMQPHEIPPIVEAPPPPPRPEPRFRPERRELLRPQRCVWSLGPREPAVTVPPRVSPSADSPGDSDNDSANSTVAPLHCPAAVPAQPRGYAATLAAIMDWSAPAWPATRAAARGPAPGAASAGAGEARAPAPAPVGRRNRHTEMLRCGPTLPLAPRIPKRRIEVAAPRALQHDSSDESSDNEAALPAGPTASEKGKAPAMEEEYEDYANEAGPSALPEEAAQGEQEAPVFHHRMAPTPGGSSSTAAPEADKSDMAPAVEEPAQGERVLIYPNPHRRKRRGKTRSLKSMTRKLPEMTPVAQRAARRDFTGRAPPCALLPWQPPAAGLQPATPAGQPVRAELVSGKKPANAQSGGKRKQAQAPPVLEESDGGSVAAAWGQKDRCRIVGGSGDVSEGPSLGAAVAKGAGKEPSPKGRSRGRERGKCPAPPKPRQRCLRMQASGRGAVSFDTSSMPSGEEEQPGEGNDQVQPAPRRKWTAKEALELAMEQCPQLRAAVHAEQQRWAAQQALLQQAVREVTAQENNAPEYQAGAEPSQPVEVNSCVASKAQLNAQLMQLLAEETELGNEALAKAETARRSEQGLQHLRMREDCQKKIVADHKVAAQGVARAMKACDVTNQRVTDTQAKIAALQEELHGRITVAEAAHLNSVVASRREHAFLEDLAFFGGEIGHLLLQNGLPDLEVVANSIELQRGHVKAMREAAEEAARKLEALRDDKRRIIDAWHGSNPATRQLGMAAERNGAQGVEGPTAAMPPPGCVLNHLSKEKR</sequence>
<feature type="region of interest" description="Disordered" evidence="2">
    <location>
        <begin position="1"/>
        <end position="140"/>
    </location>
</feature>
<feature type="compositionally biased region" description="Basic and acidic residues" evidence="2">
    <location>
        <begin position="576"/>
        <end position="593"/>
    </location>
</feature>
<dbReference type="KEGG" id="csl:COCSUDRAFT_60509"/>
<feature type="compositionally biased region" description="Low complexity" evidence="2">
    <location>
        <begin position="119"/>
        <end position="129"/>
    </location>
</feature>
<evidence type="ECO:0000313" key="3">
    <source>
        <dbReference type="EMBL" id="EIE18135.1"/>
    </source>
</evidence>
<feature type="region of interest" description="Disordered" evidence="2">
    <location>
        <begin position="281"/>
        <end position="307"/>
    </location>
</feature>
<dbReference type="AlphaFoldDB" id="I0YIB6"/>
<protein>
    <submittedName>
        <fullName evidence="3">Uncharacterized protein</fullName>
    </submittedName>
</protein>
<dbReference type="RefSeq" id="XP_005642679.1">
    <property type="nucleotide sequence ID" value="XM_005642622.1"/>
</dbReference>
<accession>I0YIB6</accession>
<feature type="coiled-coil region" evidence="1">
    <location>
        <begin position="863"/>
        <end position="890"/>
    </location>
</feature>
<evidence type="ECO:0000313" key="4">
    <source>
        <dbReference type="Proteomes" id="UP000007264"/>
    </source>
</evidence>
<proteinExistence type="predicted"/>
<comment type="caution">
    <text evidence="3">The sequence shown here is derived from an EMBL/GenBank/DDBJ whole genome shotgun (WGS) entry which is preliminary data.</text>
</comment>
<feature type="compositionally biased region" description="Basic and acidic residues" evidence="2">
    <location>
        <begin position="192"/>
        <end position="205"/>
    </location>
</feature>
<keyword evidence="1" id="KW-0175">Coiled coil</keyword>
<evidence type="ECO:0000256" key="2">
    <source>
        <dbReference type="SAM" id="MobiDB-lite"/>
    </source>
</evidence>
<dbReference type="GeneID" id="17036139"/>
<dbReference type="Proteomes" id="UP000007264">
    <property type="component" value="Unassembled WGS sequence"/>
</dbReference>
<feature type="region of interest" description="Disordered" evidence="2">
    <location>
        <begin position="481"/>
        <end position="643"/>
    </location>
</feature>
<feature type="compositionally biased region" description="Basic residues" evidence="2">
    <location>
        <begin position="68"/>
        <end position="81"/>
    </location>
</feature>
<dbReference type="EMBL" id="AGSI01000026">
    <property type="protein sequence ID" value="EIE18135.1"/>
    <property type="molecule type" value="Genomic_DNA"/>
</dbReference>
<reference evidence="3 4" key="1">
    <citation type="journal article" date="2012" name="Genome Biol.">
        <title>The genome of the polar eukaryotic microalga coccomyxa subellipsoidea reveals traits of cold adaptation.</title>
        <authorList>
            <person name="Blanc G."/>
            <person name="Agarkova I."/>
            <person name="Grimwood J."/>
            <person name="Kuo A."/>
            <person name="Brueggeman A."/>
            <person name="Dunigan D."/>
            <person name="Gurnon J."/>
            <person name="Ladunga I."/>
            <person name="Lindquist E."/>
            <person name="Lucas S."/>
            <person name="Pangilinan J."/>
            <person name="Proschold T."/>
            <person name="Salamov A."/>
            <person name="Schmutz J."/>
            <person name="Weeks D."/>
            <person name="Yamada T."/>
            <person name="Claverie J.M."/>
            <person name="Grigoriev I."/>
            <person name="Van Etten J."/>
            <person name="Lomsadze A."/>
            <person name="Borodovsky M."/>
        </authorList>
    </citation>
    <scope>NUCLEOTIDE SEQUENCE [LARGE SCALE GENOMIC DNA]</scope>
    <source>
        <strain evidence="3 4">C-169</strain>
    </source>
</reference>
<evidence type="ECO:0000256" key="1">
    <source>
        <dbReference type="SAM" id="Coils"/>
    </source>
</evidence>
<organism evidence="3 4">
    <name type="scientific">Coccomyxa subellipsoidea (strain C-169)</name>
    <name type="common">Green microalga</name>
    <dbReference type="NCBI Taxonomy" id="574566"/>
    <lineage>
        <taxon>Eukaryota</taxon>
        <taxon>Viridiplantae</taxon>
        <taxon>Chlorophyta</taxon>
        <taxon>core chlorophytes</taxon>
        <taxon>Trebouxiophyceae</taxon>
        <taxon>Trebouxiophyceae incertae sedis</taxon>
        <taxon>Coccomyxaceae</taxon>
        <taxon>Coccomyxa</taxon>
        <taxon>Coccomyxa subellipsoidea</taxon>
    </lineage>
</organism>
<keyword evidence="4" id="KW-1185">Reference proteome</keyword>